<reference evidence="4" key="1">
    <citation type="submission" date="2016-10" db="EMBL/GenBank/DDBJ databases">
        <authorList>
            <person name="Varghese N."/>
            <person name="Submissions S."/>
        </authorList>
    </citation>
    <scope>NUCLEOTIDE SEQUENCE [LARGE SCALE GENOMIC DNA]</scope>
    <source>
        <strain evidence="4">DSM 44654</strain>
    </source>
</reference>
<name>A0A1H5QNG9_9PSEU</name>
<evidence type="ECO:0000313" key="4">
    <source>
        <dbReference type="Proteomes" id="UP000198878"/>
    </source>
</evidence>
<dbReference type="PANTHER" id="PTHR21015:SF22">
    <property type="entry name" value="GLYCOSYLTRANSFERASE"/>
    <property type="match status" value="1"/>
</dbReference>
<dbReference type="AlphaFoldDB" id="A0A1H5QNG9"/>
<evidence type="ECO:0000259" key="2">
    <source>
        <dbReference type="Pfam" id="PF06722"/>
    </source>
</evidence>
<feature type="region of interest" description="Disordered" evidence="1">
    <location>
        <begin position="375"/>
        <end position="399"/>
    </location>
</feature>
<keyword evidence="4" id="KW-1185">Reference proteome</keyword>
<feature type="domain" description="Erythromycin biosynthesis protein CIII-like C-terminal" evidence="2">
    <location>
        <begin position="256"/>
        <end position="345"/>
    </location>
</feature>
<dbReference type="Gene3D" id="3.40.50.2000">
    <property type="entry name" value="Glycogen Phosphorylase B"/>
    <property type="match status" value="2"/>
</dbReference>
<keyword evidence="3" id="KW-0808">Transferase</keyword>
<dbReference type="InterPro" id="IPR010610">
    <property type="entry name" value="EryCIII-like_C"/>
</dbReference>
<accession>A0A1H5QNG9</accession>
<dbReference type="STRING" id="218821.SAMN05421837_103991"/>
<protein>
    <submittedName>
        <fullName evidence="3">UDP:flavonoid glycosyltransferase YjiC, YdhE family</fullName>
    </submittedName>
</protein>
<evidence type="ECO:0000313" key="3">
    <source>
        <dbReference type="EMBL" id="SEF27683.1"/>
    </source>
</evidence>
<gene>
    <name evidence="3" type="ORF">SAMN05421837_103991</name>
</gene>
<dbReference type="Pfam" id="PF06722">
    <property type="entry name" value="EryCIII-like_C"/>
    <property type="match status" value="1"/>
</dbReference>
<proteinExistence type="predicted"/>
<dbReference type="EMBL" id="FNUJ01000003">
    <property type="protein sequence ID" value="SEF27683.1"/>
    <property type="molecule type" value="Genomic_DNA"/>
</dbReference>
<evidence type="ECO:0000256" key="1">
    <source>
        <dbReference type="SAM" id="MobiDB-lite"/>
    </source>
</evidence>
<dbReference type="SUPFAM" id="SSF53756">
    <property type="entry name" value="UDP-Glycosyltransferase/glycogen phosphorylase"/>
    <property type="match status" value="1"/>
</dbReference>
<dbReference type="PANTHER" id="PTHR21015">
    <property type="entry name" value="UDP-N-ACETYLGLUCOSAMINE--N-ACETYLMURAMYL-(PENTAPEPTIDE) PYROPHOSPHORYL-UNDECAPRENOL N-ACETYLGLUCOSAMINE TRANSFERASE 1"/>
    <property type="match status" value="1"/>
</dbReference>
<dbReference type="GO" id="GO:0016757">
    <property type="term" value="F:glycosyltransferase activity"/>
    <property type="evidence" value="ECO:0007669"/>
    <property type="project" value="TreeGrafter"/>
</dbReference>
<dbReference type="Proteomes" id="UP000198878">
    <property type="component" value="Unassembled WGS sequence"/>
</dbReference>
<organism evidence="3 4">
    <name type="scientific">Amycolatopsis pretoriensis</name>
    <dbReference type="NCBI Taxonomy" id="218821"/>
    <lineage>
        <taxon>Bacteria</taxon>
        <taxon>Bacillati</taxon>
        <taxon>Actinomycetota</taxon>
        <taxon>Actinomycetes</taxon>
        <taxon>Pseudonocardiales</taxon>
        <taxon>Pseudonocardiaceae</taxon>
        <taxon>Amycolatopsis</taxon>
    </lineage>
</organism>
<sequence>MSFREDLQSKEPEFIGDPLIAESMIKGESAALSALRPDVVLHGFWPPASIASRMLGIPTICFLSLPMHPDTLMSRNFLRDIPDPAKLLTYLPRPVRRRLAALIPRRAIAAVPMFAQRNIRVGAERAGWEGVPLQHIWDMLSADLTIVNDLPDFYEDVRLPLGFRLTGPLFASAAGDEEIELGIAALFGPRERRPKVLCTMGSSAKPEQLLAAVAALTGGVARDWNSVIVVPPAICPLELVRRHVGDAEHVYLTDRFVPAPLVNELADVVVSHGGQGTVQTAVSTGTPVVGFGVQTEQQLNLDRVVEAGAGIRLPIHRWKPAAIRRAVNKVLTEPAYEERARLLQRRFAAVDGRTAAGREIWHWLVDEDRTASRHVRQAMHKGAGTSKPKGSLGAVLDGT</sequence>